<dbReference type="Pfam" id="PF08240">
    <property type="entry name" value="ADH_N"/>
    <property type="match status" value="1"/>
</dbReference>
<dbReference type="InterPro" id="IPR011032">
    <property type="entry name" value="GroES-like_sf"/>
</dbReference>
<evidence type="ECO:0000313" key="8">
    <source>
        <dbReference type="Proteomes" id="UP000035721"/>
    </source>
</evidence>
<dbReference type="SMART" id="SM00829">
    <property type="entry name" value="PKS_ER"/>
    <property type="match status" value="1"/>
</dbReference>
<gene>
    <name evidence="7" type="ORF">BN12_2310002</name>
</gene>
<keyword evidence="2 5" id="KW-0479">Metal-binding</keyword>
<dbReference type="SUPFAM" id="SSF51735">
    <property type="entry name" value="NAD(P)-binding Rossmann-fold domains"/>
    <property type="match status" value="1"/>
</dbReference>
<dbReference type="Gene3D" id="3.90.180.10">
    <property type="entry name" value="Medium-chain alcohol dehydrogenases, catalytic domain"/>
    <property type="match status" value="1"/>
</dbReference>
<proteinExistence type="inferred from homology"/>
<evidence type="ECO:0000313" key="7">
    <source>
        <dbReference type="EMBL" id="CCH77867.1"/>
    </source>
</evidence>
<evidence type="ECO:0000256" key="2">
    <source>
        <dbReference type="ARBA" id="ARBA00022723"/>
    </source>
</evidence>
<evidence type="ECO:0000256" key="1">
    <source>
        <dbReference type="ARBA" id="ARBA00001947"/>
    </source>
</evidence>
<dbReference type="InterPro" id="IPR013149">
    <property type="entry name" value="ADH-like_C"/>
</dbReference>
<dbReference type="InterPro" id="IPR050129">
    <property type="entry name" value="Zn_alcohol_dh"/>
</dbReference>
<dbReference type="InterPro" id="IPR013154">
    <property type="entry name" value="ADH-like_N"/>
</dbReference>
<dbReference type="EMBL" id="CAJB01000148">
    <property type="protein sequence ID" value="CCH77867.1"/>
    <property type="molecule type" value="Genomic_DNA"/>
</dbReference>
<dbReference type="PROSITE" id="PS00059">
    <property type="entry name" value="ADH_ZINC"/>
    <property type="match status" value="1"/>
</dbReference>
<dbReference type="InterPro" id="IPR020843">
    <property type="entry name" value="ER"/>
</dbReference>
<reference evidence="7 8" key="1">
    <citation type="journal article" date="2013" name="ISME J.">
        <title>A metabolic model for members of the genus Tetrasphaera involved in enhanced biological phosphorus removal.</title>
        <authorList>
            <person name="Kristiansen R."/>
            <person name="Nguyen H.T.T."/>
            <person name="Saunders A.M."/>
            <person name="Nielsen J.L."/>
            <person name="Wimmer R."/>
            <person name="Le V.Q."/>
            <person name="McIlroy S.J."/>
            <person name="Petrovski S."/>
            <person name="Seviour R.J."/>
            <person name="Calteau A."/>
            <person name="Nielsen K.L."/>
            <person name="Nielsen P.H."/>
        </authorList>
    </citation>
    <scope>NUCLEOTIDE SEQUENCE [LARGE SCALE GENOMIC DNA]</scope>
    <source>
        <strain evidence="7 8">T1-X7</strain>
    </source>
</reference>
<comment type="caution">
    <text evidence="7">The sequence shown here is derived from an EMBL/GenBank/DDBJ whole genome shotgun (WGS) entry which is preliminary data.</text>
</comment>
<dbReference type="Proteomes" id="UP000035721">
    <property type="component" value="Unassembled WGS sequence"/>
</dbReference>
<dbReference type="GO" id="GO:0004022">
    <property type="term" value="F:alcohol dehydrogenase (NAD+) activity"/>
    <property type="evidence" value="ECO:0007669"/>
    <property type="project" value="UniProtKB-EC"/>
</dbReference>
<dbReference type="OrthoDB" id="5295340at2"/>
<accession>A0A077LY85</accession>
<evidence type="ECO:0000256" key="4">
    <source>
        <dbReference type="ARBA" id="ARBA00023002"/>
    </source>
</evidence>
<name>A0A077LY85_9MICO</name>
<evidence type="ECO:0000256" key="5">
    <source>
        <dbReference type="RuleBase" id="RU361277"/>
    </source>
</evidence>
<dbReference type="InterPro" id="IPR036291">
    <property type="entry name" value="NAD(P)-bd_dom_sf"/>
</dbReference>
<dbReference type="PANTHER" id="PTHR43401">
    <property type="entry name" value="L-THREONINE 3-DEHYDROGENASE"/>
    <property type="match status" value="1"/>
</dbReference>
<evidence type="ECO:0000259" key="6">
    <source>
        <dbReference type="SMART" id="SM00829"/>
    </source>
</evidence>
<dbReference type="AlphaFoldDB" id="A0A077LY85"/>
<dbReference type="InterPro" id="IPR002328">
    <property type="entry name" value="ADH_Zn_CS"/>
</dbReference>
<dbReference type="EC" id="1.1.1.1" evidence="7"/>
<comment type="cofactor">
    <cofactor evidence="1 5">
        <name>Zn(2+)</name>
        <dbReference type="ChEBI" id="CHEBI:29105"/>
    </cofactor>
</comment>
<keyword evidence="4 7" id="KW-0560">Oxidoreductase</keyword>
<feature type="domain" description="Enoyl reductase (ER)" evidence="6">
    <location>
        <begin position="10"/>
        <end position="339"/>
    </location>
</feature>
<evidence type="ECO:0000256" key="3">
    <source>
        <dbReference type="ARBA" id="ARBA00022833"/>
    </source>
</evidence>
<dbReference type="PANTHER" id="PTHR43401:SF5">
    <property type="entry name" value="ALCOHOL DEHYDROGENASE-RELATED"/>
    <property type="match status" value="1"/>
</dbReference>
<comment type="similarity">
    <text evidence="5">Belongs to the zinc-containing alcohol dehydrogenase family.</text>
</comment>
<protein>
    <submittedName>
        <fullName evidence="7">Putative Alcohol dehydrogenase</fullName>
        <ecNumber evidence="7">1.1.1.1</ecNumber>
    </submittedName>
</protein>
<dbReference type="Pfam" id="PF00107">
    <property type="entry name" value="ADH_zinc_N"/>
    <property type="match status" value="1"/>
</dbReference>
<keyword evidence="3 5" id="KW-0862">Zinc</keyword>
<dbReference type="STRING" id="1194083.BN12_2310002"/>
<dbReference type="GO" id="GO:0008270">
    <property type="term" value="F:zinc ion binding"/>
    <property type="evidence" value="ECO:0007669"/>
    <property type="project" value="InterPro"/>
</dbReference>
<keyword evidence="8" id="KW-1185">Reference proteome</keyword>
<dbReference type="RefSeq" id="WP_048554780.1">
    <property type="nucleotide sequence ID" value="NZ_HF570958.1"/>
</dbReference>
<sequence length="343" mass="35179">MRALLYERFGGPVEVADVPEPVAADGGVVVRVAASGLCRSDWHAWAGHDADIRLPHVPGHEFAGVVASVGTGVTSVRVGDRVTAPFVNGCGVCEFCRAGDAQVCPAQTQPGFSHWGSHAELVAVRAADTNVVHLPDDLSMEAAASLGCRFATAYRAVVGRARARPGEWVAVHGVGGVGLSAVMVAVAEGARVVAVDRSQGALDLARRLGAEHAVLAGGDTAERVVELTGGGAHVGIDAVGAAGTVVTAIGSLRRRGRHVQVGLLTGATTEVPLARVLSWEIDVLGSHGMSAADYPRMLDLVTRGVLRPAELVSRTVGLEEAAALLPESAAATPTGITVLHPEE</sequence>
<organism evidence="7 8">
    <name type="scientific">Nostocoides japonicum T1-X7</name>
    <dbReference type="NCBI Taxonomy" id="1194083"/>
    <lineage>
        <taxon>Bacteria</taxon>
        <taxon>Bacillati</taxon>
        <taxon>Actinomycetota</taxon>
        <taxon>Actinomycetes</taxon>
        <taxon>Micrococcales</taxon>
        <taxon>Intrasporangiaceae</taxon>
        <taxon>Nostocoides</taxon>
    </lineage>
</organism>
<dbReference type="SUPFAM" id="SSF50129">
    <property type="entry name" value="GroES-like"/>
    <property type="match status" value="1"/>
</dbReference>